<sequence length="357" mass="40056">MTMKKALLLGGTGAMGVNLSKLLIMDGWEVAVTSRSRTGIDHYGIEYVRGNAHNVTFLEGVLSRGWDAVVDFMIWPTAGFAEVRDKILAACKQYIYLSSYRVFADSPEITEKSPKLLDVSCDAEYLATDEYALAKARQEKLLRDAERSNWTIVRPAITYDRSGRFQLCTLESEAWLRLALAGHSVPLAAEMLDKQTTMSWGGDVALMISRLVGNPKAIGEDFNVCTSKHQNWGRIVEIYGSVINMRLKKINLSKYERAAGGIYQCKYDRMFNRVMDNSKVLGATGLSESDLIDVEEGLTRELRIFLEHPAFRSPSAMQIGRLDRVGGNIFSPSEMSQLCRNGSAREIVKYYLSWLFV</sequence>
<evidence type="ECO:0000259" key="1">
    <source>
        <dbReference type="Pfam" id="PF13460"/>
    </source>
</evidence>
<dbReference type="Pfam" id="PF13460">
    <property type="entry name" value="NAD_binding_10"/>
    <property type="match status" value="1"/>
</dbReference>
<dbReference type="InterPro" id="IPR036291">
    <property type="entry name" value="NAD(P)-bd_dom_sf"/>
</dbReference>
<dbReference type="PANTHER" id="PTHR48079">
    <property type="entry name" value="PROTEIN YEEZ"/>
    <property type="match status" value="1"/>
</dbReference>
<dbReference type="PANTHER" id="PTHR48079:SF6">
    <property type="entry name" value="NAD(P)-BINDING DOMAIN-CONTAINING PROTEIN-RELATED"/>
    <property type="match status" value="1"/>
</dbReference>
<name>A0A2N3QPC4_9BIFI</name>
<organism evidence="2 3">
    <name type="scientific">Bifidobacterium thermophilum</name>
    <dbReference type="NCBI Taxonomy" id="33905"/>
    <lineage>
        <taxon>Bacteria</taxon>
        <taxon>Bacillati</taxon>
        <taxon>Actinomycetota</taxon>
        <taxon>Actinomycetes</taxon>
        <taxon>Bifidobacteriales</taxon>
        <taxon>Bifidobacteriaceae</taxon>
        <taxon>Bifidobacterium</taxon>
    </lineage>
</organism>
<dbReference type="InterPro" id="IPR051783">
    <property type="entry name" value="NAD(P)-dependent_oxidoreduct"/>
</dbReference>
<dbReference type="EMBL" id="PCGY01000002">
    <property type="protein sequence ID" value="PKU93556.1"/>
    <property type="molecule type" value="Genomic_DNA"/>
</dbReference>
<gene>
    <name evidence="2" type="ORF">CQR47_0333</name>
</gene>
<dbReference type="Proteomes" id="UP000233727">
    <property type="component" value="Unassembled WGS sequence"/>
</dbReference>
<dbReference type="AlphaFoldDB" id="A0A2N3QPC4"/>
<accession>A0A2N3QPC4</accession>
<protein>
    <submittedName>
        <fullName evidence="2">Epimerase</fullName>
    </submittedName>
</protein>
<dbReference type="GO" id="GO:0004029">
    <property type="term" value="F:aldehyde dehydrogenase (NAD+) activity"/>
    <property type="evidence" value="ECO:0007669"/>
    <property type="project" value="TreeGrafter"/>
</dbReference>
<dbReference type="SUPFAM" id="SSF51735">
    <property type="entry name" value="NAD(P)-binding Rossmann-fold domains"/>
    <property type="match status" value="1"/>
</dbReference>
<dbReference type="GO" id="GO:0005737">
    <property type="term" value="C:cytoplasm"/>
    <property type="evidence" value="ECO:0007669"/>
    <property type="project" value="TreeGrafter"/>
</dbReference>
<dbReference type="Gene3D" id="3.40.50.720">
    <property type="entry name" value="NAD(P)-binding Rossmann-like Domain"/>
    <property type="match status" value="1"/>
</dbReference>
<dbReference type="InterPro" id="IPR016040">
    <property type="entry name" value="NAD(P)-bd_dom"/>
</dbReference>
<comment type="caution">
    <text evidence="2">The sequence shown here is derived from an EMBL/GenBank/DDBJ whole genome shotgun (WGS) entry which is preliminary data.</text>
</comment>
<evidence type="ECO:0000313" key="2">
    <source>
        <dbReference type="EMBL" id="PKU93556.1"/>
    </source>
</evidence>
<feature type="domain" description="NAD(P)-binding" evidence="1">
    <location>
        <begin position="10"/>
        <end position="162"/>
    </location>
</feature>
<evidence type="ECO:0000313" key="3">
    <source>
        <dbReference type="Proteomes" id="UP000233727"/>
    </source>
</evidence>
<proteinExistence type="predicted"/>
<reference evidence="2 3" key="1">
    <citation type="submission" date="2017-10" db="EMBL/GenBank/DDBJ databases">
        <title>Bifidobacterium genomics.</title>
        <authorList>
            <person name="Lugli G.A."/>
            <person name="Milani C."/>
            <person name="Mancabelli L."/>
        </authorList>
    </citation>
    <scope>NUCLEOTIDE SEQUENCE [LARGE SCALE GENOMIC DNA]</scope>
    <source>
        <strain evidence="2 3">1542B</strain>
    </source>
</reference>